<dbReference type="Pfam" id="PF12079">
    <property type="entry name" value="DUF3558"/>
    <property type="match status" value="1"/>
</dbReference>
<comment type="caution">
    <text evidence="3">The sequence shown here is derived from an EMBL/GenBank/DDBJ whole genome shotgun (WGS) entry which is preliminary data.</text>
</comment>
<dbReference type="InterPro" id="IPR024520">
    <property type="entry name" value="DUF3558"/>
</dbReference>
<evidence type="ECO:0000256" key="2">
    <source>
        <dbReference type="SAM" id="SignalP"/>
    </source>
</evidence>
<name>A0A419I347_9PSEU</name>
<reference evidence="3 4" key="1">
    <citation type="submission" date="2018-09" db="EMBL/GenBank/DDBJ databases">
        <title>YIM PH 21725 draft genome.</title>
        <authorList>
            <person name="Miao C."/>
        </authorList>
    </citation>
    <scope>NUCLEOTIDE SEQUENCE [LARGE SCALE GENOMIC DNA]</scope>
    <source>
        <strain evidence="4">YIM PH21725</strain>
    </source>
</reference>
<dbReference type="Proteomes" id="UP000285112">
    <property type="component" value="Unassembled WGS sequence"/>
</dbReference>
<feature type="chain" id="PRO_5038443848" evidence="2">
    <location>
        <begin position="20"/>
        <end position="196"/>
    </location>
</feature>
<organism evidence="3 4">
    <name type="scientific">Amycolatopsis panacis</name>
    <dbReference type="NCBI Taxonomy" id="2340917"/>
    <lineage>
        <taxon>Bacteria</taxon>
        <taxon>Bacillati</taxon>
        <taxon>Actinomycetota</taxon>
        <taxon>Actinomycetes</taxon>
        <taxon>Pseudonocardiales</taxon>
        <taxon>Pseudonocardiaceae</taxon>
        <taxon>Amycolatopsis</taxon>
    </lineage>
</organism>
<evidence type="ECO:0000256" key="1">
    <source>
        <dbReference type="SAM" id="MobiDB-lite"/>
    </source>
</evidence>
<dbReference type="EMBL" id="QZFV01000087">
    <property type="protein sequence ID" value="RJQ84463.1"/>
    <property type="molecule type" value="Genomic_DNA"/>
</dbReference>
<evidence type="ECO:0000313" key="4">
    <source>
        <dbReference type="Proteomes" id="UP000285112"/>
    </source>
</evidence>
<evidence type="ECO:0000313" key="3">
    <source>
        <dbReference type="EMBL" id="RJQ84463.1"/>
    </source>
</evidence>
<keyword evidence="4" id="KW-1185">Reference proteome</keyword>
<gene>
    <name evidence="3" type="ORF">D5S19_16965</name>
</gene>
<dbReference type="AlphaFoldDB" id="A0A419I347"/>
<feature type="signal peptide" evidence="2">
    <location>
        <begin position="1"/>
        <end position="19"/>
    </location>
</feature>
<accession>A0A419I347</accession>
<proteinExistence type="predicted"/>
<keyword evidence="2" id="KW-0732">Signal</keyword>
<feature type="region of interest" description="Disordered" evidence="1">
    <location>
        <begin position="23"/>
        <end position="46"/>
    </location>
</feature>
<dbReference type="OrthoDB" id="3625718at2"/>
<dbReference type="PROSITE" id="PS51257">
    <property type="entry name" value="PROKAR_LIPOPROTEIN"/>
    <property type="match status" value="1"/>
</dbReference>
<sequence length="196" mass="19765">MVRIVAPSLLLLVAAACSSTPGTLSPESSASAPASPSSAGPQVPQVTSPLDVAKYEQDPCSALTSTQAKQVIGAARSSKDDGNVAPMCTWFDSDNSGISLGFLPGQGGLATTYKNSIDAGGGYFEVSPAVSGYPAAFSAVYDSRKSGGCQIAVGVTNNETFTVSSLLRKSSPFYGDPCSLVTKIAEAAVTTIKAGA</sequence>
<feature type="compositionally biased region" description="Low complexity" evidence="1">
    <location>
        <begin position="23"/>
        <end position="41"/>
    </location>
</feature>
<protein>
    <submittedName>
        <fullName evidence="3">DUF3558 domain-containing protein</fullName>
    </submittedName>
</protein>